<protein>
    <recommendedName>
        <fullName evidence="3">Maturase K</fullName>
    </recommendedName>
</protein>
<gene>
    <name evidence="1" type="ORF">SDJN03_01597</name>
</gene>
<proteinExistence type="predicted"/>
<organism evidence="1 2">
    <name type="scientific">Cucurbita argyrosperma subsp. sororia</name>
    <dbReference type="NCBI Taxonomy" id="37648"/>
    <lineage>
        <taxon>Eukaryota</taxon>
        <taxon>Viridiplantae</taxon>
        <taxon>Streptophyta</taxon>
        <taxon>Embryophyta</taxon>
        <taxon>Tracheophyta</taxon>
        <taxon>Spermatophyta</taxon>
        <taxon>Magnoliopsida</taxon>
        <taxon>eudicotyledons</taxon>
        <taxon>Gunneridae</taxon>
        <taxon>Pentapetalae</taxon>
        <taxon>rosids</taxon>
        <taxon>fabids</taxon>
        <taxon>Cucurbitales</taxon>
        <taxon>Cucurbitaceae</taxon>
        <taxon>Cucurbiteae</taxon>
        <taxon>Cucurbita</taxon>
    </lineage>
</organism>
<accession>A0AAV6PAW0</accession>
<evidence type="ECO:0008006" key="3">
    <source>
        <dbReference type="Google" id="ProtNLM"/>
    </source>
</evidence>
<dbReference type="Proteomes" id="UP000685013">
    <property type="component" value="Chromosome 1"/>
</dbReference>
<sequence>MIRMACFSSNPAAPPHLEVLHILLPLSGNGSAGDSIGSCRSSHILASKYIMKDTYSKRLLHRGSARAAPIWLETALPFVVQYYLKHYFRSKEYAINHQTRSLSLISYFTSRQVCDQ</sequence>
<evidence type="ECO:0000313" key="1">
    <source>
        <dbReference type="EMBL" id="KAG6608255.1"/>
    </source>
</evidence>
<dbReference type="EMBL" id="JAGKQH010000001">
    <property type="protein sequence ID" value="KAG6608255.1"/>
    <property type="molecule type" value="Genomic_DNA"/>
</dbReference>
<evidence type="ECO:0000313" key="2">
    <source>
        <dbReference type="Proteomes" id="UP000685013"/>
    </source>
</evidence>
<comment type="caution">
    <text evidence="1">The sequence shown here is derived from an EMBL/GenBank/DDBJ whole genome shotgun (WGS) entry which is preliminary data.</text>
</comment>
<reference evidence="1 2" key="1">
    <citation type="journal article" date="2021" name="Hortic Res">
        <title>The domestication of Cucurbita argyrosperma as revealed by the genome of its wild relative.</title>
        <authorList>
            <person name="Barrera-Redondo J."/>
            <person name="Sanchez-de la Vega G."/>
            <person name="Aguirre-Liguori J.A."/>
            <person name="Castellanos-Morales G."/>
            <person name="Gutierrez-Guerrero Y.T."/>
            <person name="Aguirre-Dugua X."/>
            <person name="Aguirre-Planter E."/>
            <person name="Tenaillon M.I."/>
            <person name="Lira-Saade R."/>
            <person name="Eguiarte L.E."/>
        </authorList>
    </citation>
    <scope>NUCLEOTIDE SEQUENCE [LARGE SCALE GENOMIC DNA]</scope>
    <source>
        <strain evidence="1">JBR-2021</strain>
    </source>
</reference>
<name>A0AAV6PAW0_9ROSI</name>
<keyword evidence="2" id="KW-1185">Reference proteome</keyword>
<dbReference type="AlphaFoldDB" id="A0AAV6PAW0"/>
<feature type="non-terminal residue" evidence="1">
    <location>
        <position position="1"/>
    </location>
</feature>